<evidence type="ECO:0000313" key="6">
    <source>
        <dbReference type="EMBL" id="KAJ1255901.1"/>
    </source>
</evidence>
<dbReference type="AlphaFoldDB" id="A0A9W7XC81"/>
<dbReference type="Proteomes" id="UP001164776">
    <property type="component" value="Unassembled WGS sequence"/>
</dbReference>
<evidence type="ECO:0000256" key="1">
    <source>
        <dbReference type="ARBA" id="ARBA00008773"/>
    </source>
</evidence>
<comment type="similarity">
    <text evidence="1 4">Belongs to the glycosyl hydrolase 17 family.</text>
</comment>
<evidence type="ECO:0000256" key="4">
    <source>
        <dbReference type="RuleBase" id="RU004335"/>
    </source>
</evidence>
<dbReference type="FunFam" id="3.20.20.80:FF:000010">
    <property type="entry name" value="glucan endo-1,3-beta-glucosidase, basic"/>
    <property type="match status" value="1"/>
</dbReference>
<dbReference type="InterPro" id="IPR000490">
    <property type="entry name" value="Glyco_hydro_17"/>
</dbReference>
<dbReference type="PROSITE" id="PS00587">
    <property type="entry name" value="GLYCOSYL_HYDROL_F17"/>
    <property type="match status" value="1"/>
</dbReference>
<accession>A0A9W7XC81</accession>
<evidence type="ECO:0008006" key="8">
    <source>
        <dbReference type="Google" id="ProtNLM"/>
    </source>
</evidence>
<protein>
    <recommendedName>
        <fullName evidence="8">Glucan endo-1,3-beta-D-glucosidase</fullName>
    </recommendedName>
</protein>
<dbReference type="GO" id="GO:0005975">
    <property type="term" value="P:carbohydrate metabolic process"/>
    <property type="evidence" value="ECO:0007669"/>
    <property type="project" value="InterPro"/>
</dbReference>
<comment type="caution">
    <text evidence="6">The sequence shown here is derived from an EMBL/GenBank/DDBJ whole genome shotgun (WGS) entry which is preliminary data.</text>
</comment>
<proteinExistence type="inferred from homology"/>
<dbReference type="Gene3D" id="3.20.20.80">
    <property type="entry name" value="Glycosidases"/>
    <property type="match status" value="1"/>
</dbReference>
<gene>
    <name evidence="6" type="ORF">BS78_K141800</name>
</gene>
<evidence type="ECO:0000256" key="2">
    <source>
        <dbReference type="ARBA" id="ARBA00022801"/>
    </source>
</evidence>
<dbReference type="GO" id="GO:0042973">
    <property type="term" value="F:glucan endo-1,3-beta-D-glucosidase activity"/>
    <property type="evidence" value="ECO:0007669"/>
    <property type="project" value="UniProtKB-ARBA"/>
</dbReference>
<keyword evidence="3 5" id="KW-0326">Glycosidase</keyword>
<reference evidence="6 7" key="1">
    <citation type="submission" date="2022-10" db="EMBL/GenBank/DDBJ databases">
        <title>WGS assembly of Paspalum vaginatum 540-79.</title>
        <authorList>
            <person name="Sun G."/>
            <person name="Wase N."/>
            <person name="Shu S."/>
            <person name="Jenkins J."/>
            <person name="Zhou B."/>
            <person name="Torres-Rodriguez J."/>
            <person name="Chen C."/>
            <person name="Sandor L."/>
            <person name="Plott C."/>
            <person name="Yoshinga Y."/>
            <person name="Daum C."/>
            <person name="Qi P."/>
            <person name="Barry K."/>
            <person name="Lipzen A."/>
            <person name="Berry L."/>
            <person name="Pedersen C."/>
            <person name="Gottilla T."/>
            <person name="Foltz A."/>
            <person name="Yu H."/>
            <person name="O'Malley R."/>
            <person name="Zhang C."/>
            <person name="Devos K."/>
            <person name="Sigmon B."/>
            <person name="Yu B."/>
            <person name="Obata T."/>
            <person name="Schmutz J."/>
            <person name="Schnable J."/>
        </authorList>
    </citation>
    <scope>NUCLEOTIDE SEQUENCE [LARGE SCALE GENOMIC DNA]</scope>
    <source>
        <strain evidence="7">cv. 540-79</strain>
    </source>
</reference>
<dbReference type="InterPro" id="IPR044965">
    <property type="entry name" value="Glyco_hydro_17_plant"/>
</dbReference>
<evidence type="ECO:0000256" key="3">
    <source>
        <dbReference type="ARBA" id="ARBA00023295"/>
    </source>
</evidence>
<organism evidence="6 7">
    <name type="scientific">Paspalum vaginatum</name>
    <name type="common">seashore paspalum</name>
    <dbReference type="NCBI Taxonomy" id="158149"/>
    <lineage>
        <taxon>Eukaryota</taxon>
        <taxon>Viridiplantae</taxon>
        <taxon>Streptophyta</taxon>
        <taxon>Embryophyta</taxon>
        <taxon>Tracheophyta</taxon>
        <taxon>Spermatophyta</taxon>
        <taxon>Magnoliopsida</taxon>
        <taxon>Liliopsida</taxon>
        <taxon>Poales</taxon>
        <taxon>Poaceae</taxon>
        <taxon>PACMAD clade</taxon>
        <taxon>Panicoideae</taxon>
        <taxon>Andropogonodae</taxon>
        <taxon>Paspaleae</taxon>
        <taxon>Paspalinae</taxon>
        <taxon>Paspalum</taxon>
    </lineage>
</organism>
<dbReference type="EMBL" id="MU629620">
    <property type="protein sequence ID" value="KAJ1255901.1"/>
    <property type="molecule type" value="Genomic_DNA"/>
</dbReference>
<dbReference type="SUPFAM" id="SSF51445">
    <property type="entry name" value="(Trans)glycosidases"/>
    <property type="match status" value="1"/>
</dbReference>
<dbReference type="OrthoDB" id="941679at2759"/>
<evidence type="ECO:0000313" key="7">
    <source>
        <dbReference type="Proteomes" id="UP001164776"/>
    </source>
</evidence>
<evidence type="ECO:0000256" key="5">
    <source>
        <dbReference type="RuleBase" id="RU004336"/>
    </source>
</evidence>
<keyword evidence="2 5" id="KW-0378">Hydrolase</keyword>
<dbReference type="InterPro" id="IPR017853">
    <property type="entry name" value="GH"/>
</dbReference>
<sequence length="415" mass="43585">MRTKVGQTLTSSADKDHILSILGPGSSTFRRRWLLPAGETQQAAAARALLVSIVLEERTVAMATQGAGAAGTPLSGFGFDMAMLLAVLASIFARAASVGVCYGTSGDNLPPASTVVGMLRDNGFTVVRLYWPDGAALAALGGSGIKVVVGAPNDDLPELASSASAAAAWVRQHIESYCPSVAFRYVVVGNEVPVGQTQYLVPAMENVHAALAAAGLGHVKVTTAISQGTIAVHLPPSAGEFTAEARSFMPYVVEFLERTRAPLLANLYPYFVYTLGGGGNGAMGVDLLSFALFTAPGPVVQDGEYGYQNLLEASVDALYAAVARLGVGGQNVRVVVSETGWPTAGGAAASVENARTFNQNLVTHVWNGTPRRPGKRLEAYVFALFNENLKEAGVEQNWGLFYPNTERVYPITFNA</sequence>
<name>A0A9W7XC81_9POAL</name>
<dbReference type="PANTHER" id="PTHR32227">
    <property type="entry name" value="GLUCAN ENDO-1,3-BETA-GLUCOSIDASE BG1-RELATED-RELATED"/>
    <property type="match status" value="1"/>
</dbReference>
<keyword evidence="7" id="KW-1185">Reference proteome</keyword>
<dbReference type="Pfam" id="PF00332">
    <property type="entry name" value="Glyco_hydro_17"/>
    <property type="match status" value="1"/>
</dbReference>